<dbReference type="SUPFAM" id="SSF63411">
    <property type="entry name" value="LuxS/MPP-like metallohydrolase"/>
    <property type="match status" value="4"/>
</dbReference>
<keyword evidence="14" id="KW-1185">Reference proteome</keyword>
<dbReference type="InterPro" id="IPR007863">
    <property type="entry name" value="Peptidase_M16_C"/>
</dbReference>
<evidence type="ECO:0000313" key="13">
    <source>
        <dbReference type="EMBL" id="TNJ46963.1"/>
    </source>
</evidence>
<dbReference type="AlphaFoldDB" id="A0A5C4SRD8"/>
<keyword evidence="7" id="KW-0482">Metalloprotease</keyword>
<dbReference type="InterPro" id="IPR011765">
    <property type="entry name" value="Pept_M16_N"/>
</dbReference>
<dbReference type="RefSeq" id="WP_139694425.1">
    <property type="nucleotide sequence ID" value="NZ_CP074074.1"/>
</dbReference>
<reference evidence="13 14" key="1">
    <citation type="submission" date="2019-05" db="EMBL/GenBank/DDBJ databases">
        <title>Tamlana fucoidanivorans sp. nov., isolated from the surface of algae collected from Fujian province in China.</title>
        <authorList>
            <person name="Li J."/>
        </authorList>
    </citation>
    <scope>NUCLEOTIDE SEQUENCE [LARGE SCALE GENOMIC DNA]</scope>
    <source>
        <strain evidence="13 14">CW2-9</strain>
    </source>
</reference>
<evidence type="ECO:0000259" key="11">
    <source>
        <dbReference type="Pfam" id="PF00675"/>
    </source>
</evidence>
<proteinExistence type="inferred from homology"/>
<evidence type="ECO:0000256" key="5">
    <source>
        <dbReference type="ARBA" id="ARBA00022801"/>
    </source>
</evidence>
<dbReference type="Pfam" id="PF00675">
    <property type="entry name" value="Peptidase_M16"/>
    <property type="match status" value="1"/>
</dbReference>
<evidence type="ECO:0000259" key="12">
    <source>
        <dbReference type="Pfam" id="PF05193"/>
    </source>
</evidence>
<feature type="domain" description="Peptidase M16 N-terminal" evidence="11">
    <location>
        <begin position="47"/>
        <end position="165"/>
    </location>
</feature>
<dbReference type="Gene3D" id="3.30.830.10">
    <property type="entry name" value="Metalloenzyme, LuxS/M16 peptidase-like"/>
    <property type="match status" value="4"/>
</dbReference>
<gene>
    <name evidence="13" type="ORF">FGF67_00080</name>
</gene>
<organism evidence="13 14">
    <name type="scientific">Allotamlana fucoidanivorans</name>
    <dbReference type="NCBI Taxonomy" id="2583814"/>
    <lineage>
        <taxon>Bacteria</taxon>
        <taxon>Pseudomonadati</taxon>
        <taxon>Bacteroidota</taxon>
        <taxon>Flavobacteriia</taxon>
        <taxon>Flavobacteriales</taxon>
        <taxon>Flavobacteriaceae</taxon>
        <taxon>Allotamlana</taxon>
    </lineage>
</organism>
<evidence type="ECO:0000256" key="3">
    <source>
        <dbReference type="ARBA" id="ARBA00022670"/>
    </source>
</evidence>
<feature type="signal peptide" evidence="10">
    <location>
        <begin position="1"/>
        <end position="18"/>
    </location>
</feature>
<accession>A0A5C4SRD8</accession>
<protein>
    <submittedName>
        <fullName evidence="13">Insulinase family protein</fullName>
    </submittedName>
</protein>
<dbReference type="Pfam" id="PF05193">
    <property type="entry name" value="Peptidase_M16_C"/>
    <property type="match status" value="2"/>
</dbReference>
<dbReference type="InterPro" id="IPR011249">
    <property type="entry name" value="Metalloenz_LuxS/M16"/>
</dbReference>
<dbReference type="InterPro" id="IPR001431">
    <property type="entry name" value="Pept_M16_Zn_BS"/>
</dbReference>
<comment type="similarity">
    <text evidence="2 8">Belongs to the peptidase M16 family.</text>
</comment>
<dbReference type="InterPro" id="IPR050626">
    <property type="entry name" value="Peptidase_M16"/>
</dbReference>
<evidence type="ECO:0000256" key="2">
    <source>
        <dbReference type="ARBA" id="ARBA00007261"/>
    </source>
</evidence>
<feature type="domain" description="Peptidase M16 C-terminal" evidence="12">
    <location>
        <begin position="682"/>
        <end position="861"/>
    </location>
</feature>
<evidence type="ECO:0000313" key="14">
    <source>
        <dbReference type="Proteomes" id="UP000308713"/>
    </source>
</evidence>
<dbReference type="PANTHER" id="PTHR43690:SF17">
    <property type="entry name" value="PROTEIN YHJJ"/>
    <property type="match status" value="1"/>
</dbReference>
<evidence type="ECO:0000256" key="9">
    <source>
        <dbReference type="SAM" id="Coils"/>
    </source>
</evidence>
<feature type="domain" description="Peptidase M16 C-terminal" evidence="12">
    <location>
        <begin position="203"/>
        <end position="385"/>
    </location>
</feature>
<evidence type="ECO:0000256" key="10">
    <source>
        <dbReference type="SAM" id="SignalP"/>
    </source>
</evidence>
<feature type="chain" id="PRO_5022839332" evidence="10">
    <location>
        <begin position="19"/>
        <end position="934"/>
    </location>
</feature>
<dbReference type="EMBL" id="VDCS01000001">
    <property type="protein sequence ID" value="TNJ46963.1"/>
    <property type="molecule type" value="Genomic_DNA"/>
</dbReference>
<keyword evidence="10" id="KW-0732">Signal</keyword>
<keyword evidence="9" id="KW-0175">Coiled coil</keyword>
<dbReference type="OrthoDB" id="9811314at2"/>
<keyword evidence="5" id="KW-0378">Hydrolase</keyword>
<evidence type="ECO:0000256" key="6">
    <source>
        <dbReference type="ARBA" id="ARBA00022833"/>
    </source>
</evidence>
<comment type="caution">
    <text evidence="13">The sequence shown here is derived from an EMBL/GenBank/DDBJ whole genome shotgun (WGS) entry which is preliminary data.</text>
</comment>
<keyword evidence="6" id="KW-0862">Zinc</keyword>
<sequence>MKNFLLVFSLISITFASAQNLKQELPIDSNIKKDVLPNGLTYYLYSTDVTEDVASYYIIQNVGSVLENDDQQGLAHFLEHMAFNGTEHFEGKGILNTLEKEGIVFGRDINAYTSFDETVYNINNIPTTPELIDTGLQILHDWSNYLLLTDEEIDAERGVIKEEWRTRQSGGLRLFQQSLGVKYGNSKYAKRMPIGLMDIVENFEYETLRNFYHDWYRTDLQAIAIVGDIDIDEMEQKVIAKFSAIPPVENPIERYIVVIDDNDELQYIMVRDPEVSTASVRFGIRHAVSNNKNTVAYLNENLHNSIIRSIFSERFSEIVQQPDSPFINVYAGMRGHSRAHNEFQLNVFPKEGMQKEAFKLAMVEINRAVRHGFTNSEINRAKIKLIKSYENEIAKLDDRRHAEIIQVMQSNYLDNEPIMDKQKEFKIIEQLVKNIDQKSLLNRLNEIYTVKNRTLIVTGVEGQNNLTEGQAKNIISTTENDSSLQPYEEDNSSKSLMTGIALKAGKITKTETHPGLGFTTYTLINGIKVHYQFVDKDKNTVDLLGYSDGGESLIADEDLPSAQMVSSIVSSSGINEFSANELSKVLAGKTARVSIRISDIIESFSGSSTTEDVETMLQLLNLHFTKPRFDKKAFDVAIQNLENNLIARSQNLSYKMNDSIITTLYGYNHPKRRLFNKEYIDDINFDKIQKLYKSRFENASDFEFIIVGDVSEEILKPLIEQYLGSIPTTPEKEKWKDNTVEWTTDNIDKDIYLPMEDPKASVRIAYKNEMPYTIKDELLMDALGSILQLRYTESLREEEGGTYGAGVRGSLSREPRSIAYLSVSFDCNPDMAEKLTSIVHNEILKIKNGNIKQNDLDKVLANFLKERQESKSSNNYEISAIRTWVRDGYNRNAPENFENIVNSITQKDIQEITSKLLDNYKSYEVIFKPELTDQ</sequence>
<evidence type="ECO:0000256" key="8">
    <source>
        <dbReference type="RuleBase" id="RU004447"/>
    </source>
</evidence>
<keyword evidence="4" id="KW-0479">Metal-binding</keyword>
<dbReference type="Proteomes" id="UP000308713">
    <property type="component" value="Unassembled WGS sequence"/>
</dbReference>
<evidence type="ECO:0000256" key="1">
    <source>
        <dbReference type="ARBA" id="ARBA00001947"/>
    </source>
</evidence>
<comment type="cofactor">
    <cofactor evidence="1">
        <name>Zn(2+)</name>
        <dbReference type="ChEBI" id="CHEBI:29105"/>
    </cofactor>
</comment>
<name>A0A5C4SRD8_9FLAO</name>
<dbReference type="GO" id="GO:0006508">
    <property type="term" value="P:proteolysis"/>
    <property type="evidence" value="ECO:0007669"/>
    <property type="project" value="UniProtKB-KW"/>
</dbReference>
<dbReference type="GO" id="GO:0046872">
    <property type="term" value="F:metal ion binding"/>
    <property type="evidence" value="ECO:0007669"/>
    <property type="project" value="UniProtKB-KW"/>
</dbReference>
<keyword evidence="3" id="KW-0645">Protease</keyword>
<dbReference type="PROSITE" id="PS00143">
    <property type="entry name" value="INSULINASE"/>
    <property type="match status" value="1"/>
</dbReference>
<evidence type="ECO:0000256" key="7">
    <source>
        <dbReference type="ARBA" id="ARBA00023049"/>
    </source>
</evidence>
<evidence type="ECO:0000256" key="4">
    <source>
        <dbReference type="ARBA" id="ARBA00022723"/>
    </source>
</evidence>
<feature type="coiled-coil region" evidence="9">
    <location>
        <begin position="379"/>
        <end position="406"/>
    </location>
</feature>
<dbReference type="PANTHER" id="PTHR43690">
    <property type="entry name" value="NARDILYSIN"/>
    <property type="match status" value="1"/>
</dbReference>
<dbReference type="GO" id="GO:0004222">
    <property type="term" value="F:metalloendopeptidase activity"/>
    <property type="evidence" value="ECO:0007669"/>
    <property type="project" value="InterPro"/>
</dbReference>